<evidence type="ECO:0000256" key="2">
    <source>
        <dbReference type="ARBA" id="ARBA00022679"/>
    </source>
</evidence>
<reference evidence="6" key="1">
    <citation type="journal article" date="2019" name="Int. J. Syst. Evol. Microbiol.">
        <title>The Global Catalogue of Microorganisms (GCM) 10K type strain sequencing project: providing services to taxonomists for standard genome sequencing and annotation.</title>
        <authorList>
            <consortium name="The Broad Institute Genomics Platform"/>
            <consortium name="The Broad Institute Genome Sequencing Center for Infectious Disease"/>
            <person name="Wu L."/>
            <person name="Ma J."/>
        </authorList>
    </citation>
    <scope>NUCLEOTIDE SEQUENCE [LARGE SCALE GENOMIC DNA]</scope>
    <source>
        <strain evidence="6">JCM 9377</strain>
    </source>
</reference>
<comment type="caution">
    <text evidence="5">The sequence shown here is derived from an EMBL/GenBank/DDBJ whole genome shotgun (WGS) entry which is preliminary data.</text>
</comment>
<accession>A0ABP6Q380</accession>
<dbReference type="PANTHER" id="PTHR12526">
    <property type="entry name" value="GLYCOSYLTRANSFERASE"/>
    <property type="match status" value="1"/>
</dbReference>
<dbReference type="Proteomes" id="UP001501237">
    <property type="component" value="Unassembled WGS sequence"/>
</dbReference>
<feature type="domain" description="Glycosyltransferase subfamily 4-like N-terminal" evidence="4">
    <location>
        <begin position="14"/>
        <end position="190"/>
    </location>
</feature>
<evidence type="ECO:0000313" key="6">
    <source>
        <dbReference type="Proteomes" id="UP001501237"/>
    </source>
</evidence>
<dbReference type="EMBL" id="BAAAUV010000003">
    <property type="protein sequence ID" value="GAA3201069.1"/>
    <property type="molecule type" value="Genomic_DNA"/>
</dbReference>
<evidence type="ECO:0000313" key="5">
    <source>
        <dbReference type="EMBL" id="GAA3201069.1"/>
    </source>
</evidence>
<dbReference type="PANTHER" id="PTHR12526:SF635">
    <property type="entry name" value="GLYCOSYL TRANSFERASE GROUP 1"/>
    <property type="match status" value="1"/>
</dbReference>
<keyword evidence="2" id="KW-0808">Transferase</keyword>
<sequence>MRIAMIAVDRVGQVSALARELGKQGHQVTVHTRREQPGKRRTTLAAGVTVDPVPAGPERPLHGGDLLPHLAEFGNALAERWTRNSPDVAHAHDWPSGLAALTASHRLAGPDPRPASAAIADLLDGRRLPLLQTYGTLAAHHPDVDPAAQARVERALGRAAIASTVSCGEGREDLVRLGVPRRSIAVVPTGVDVAEFSEIGPIAPRGARARLLLLTGPGEKAHLAVRALARVPGAELVVAGGPAPADLETDPAAHALRMLAEHEGVEDRVIILGRVTRKQTPKLIRSADLVLALQDHDPFGTVALEAMACGIPVIAHDSGGHSDTVLDNVTGLLIPTLPPVALARRIRDLLADPVRREALGIAAADRARSRHSWDRIARETAAVYAKLA</sequence>
<dbReference type="Pfam" id="PF00534">
    <property type="entry name" value="Glycos_transf_1"/>
    <property type="match status" value="1"/>
</dbReference>
<evidence type="ECO:0000259" key="4">
    <source>
        <dbReference type="Pfam" id="PF13579"/>
    </source>
</evidence>
<protein>
    <submittedName>
        <fullName evidence="5">Glycosyltransferase family 1 protein</fullName>
    </submittedName>
</protein>
<evidence type="ECO:0000256" key="1">
    <source>
        <dbReference type="ARBA" id="ARBA00022676"/>
    </source>
</evidence>
<dbReference type="InterPro" id="IPR001296">
    <property type="entry name" value="Glyco_trans_1"/>
</dbReference>
<proteinExistence type="predicted"/>
<keyword evidence="6" id="KW-1185">Reference proteome</keyword>
<dbReference type="Gene3D" id="3.40.50.2000">
    <property type="entry name" value="Glycogen Phosphorylase B"/>
    <property type="match status" value="2"/>
</dbReference>
<dbReference type="SUPFAM" id="SSF53756">
    <property type="entry name" value="UDP-Glycosyltransferase/glycogen phosphorylase"/>
    <property type="match status" value="1"/>
</dbReference>
<organism evidence="5 6">
    <name type="scientific">Actinocorallia longicatena</name>
    <dbReference type="NCBI Taxonomy" id="111803"/>
    <lineage>
        <taxon>Bacteria</taxon>
        <taxon>Bacillati</taxon>
        <taxon>Actinomycetota</taxon>
        <taxon>Actinomycetes</taxon>
        <taxon>Streptosporangiales</taxon>
        <taxon>Thermomonosporaceae</taxon>
        <taxon>Actinocorallia</taxon>
    </lineage>
</organism>
<evidence type="ECO:0000259" key="3">
    <source>
        <dbReference type="Pfam" id="PF00534"/>
    </source>
</evidence>
<keyword evidence="1" id="KW-0328">Glycosyltransferase</keyword>
<gene>
    <name evidence="5" type="ORF">GCM10010468_14080</name>
</gene>
<dbReference type="Pfam" id="PF13579">
    <property type="entry name" value="Glyco_trans_4_4"/>
    <property type="match status" value="1"/>
</dbReference>
<dbReference type="RefSeq" id="WP_344823503.1">
    <property type="nucleotide sequence ID" value="NZ_BAAAUV010000003.1"/>
</dbReference>
<name>A0ABP6Q380_9ACTN</name>
<dbReference type="InterPro" id="IPR028098">
    <property type="entry name" value="Glyco_trans_4-like_N"/>
</dbReference>
<feature type="domain" description="Glycosyl transferase family 1" evidence="3">
    <location>
        <begin position="222"/>
        <end position="364"/>
    </location>
</feature>